<evidence type="ECO:0000313" key="4">
    <source>
        <dbReference type="Proteomes" id="UP000070501"/>
    </source>
</evidence>
<keyword evidence="2" id="KW-0812">Transmembrane</keyword>
<protein>
    <submittedName>
        <fullName evidence="3">Uncharacterized protein</fullName>
    </submittedName>
</protein>
<sequence length="97" mass="10807">MNKVQAVPSCEDDSPLPRGGTPTDKAQKRDTYLSRLLAVVALVAAVQWQCAFVVPGPDMNHAPSMHVVVRSPARALLVWAYMMRKKSRYRLKIRCVG</sequence>
<evidence type="ECO:0000313" key="3">
    <source>
        <dbReference type="EMBL" id="KXJ84969.1"/>
    </source>
</evidence>
<keyword evidence="2" id="KW-0472">Membrane</keyword>
<keyword evidence="4" id="KW-1185">Reference proteome</keyword>
<proteinExistence type="predicted"/>
<organism evidence="3 4">
    <name type="scientific">Microdochium bolleyi</name>
    <dbReference type="NCBI Taxonomy" id="196109"/>
    <lineage>
        <taxon>Eukaryota</taxon>
        <taxon>Fungi</taxon>
        <taxon>Dikarya</taxon>
        <taxon>Ascomycota</taxon>
        <taxon>Pezizomycotina</taxon>
        <taxon>Sordariomycetes</taxon>
        <taxon>Xylariomycetidae</taxon>
        <taxon>Xylariales</taxon>
        <taxon>Microdochiaceae</taxon>
        <taxon>Microdochium</taxon>
    </lineage>
</organism>
<dbReference type="InParanoid" id="A0A136IK16"/>
<reference evidence="4" key="1">
    <citation type="submission" date="2016-02" db="EMBL/GenBank/DDBJ databases">
        <title>Draft genome sequence of Microdochium bolleyi, a fungal endophyte of beachgrass.</title>
        <authorList>
            <consortium name="DOE Joint Genome Institute"/>
            <person name="David A.S."/>
            <person name="May G."/>
            <person name="Haridas S."/>
            <person name="Lim J."/>
            <person name="Wang M."/>
            <person name="Labutti K."/>
            <person name="Lipzen A."/>
            <person name="Barry K."/>
            <person name="Grigoriev I.V."/>
        </authorList>
    </citation>
    <scope>NUCLEOTIDE SEQUENCE [LARGE SCALE GENOMIC DNA]</scope>
    <source>
        <strain evidence="4">J235TASD1</strain>
    </source>
</reference>
<evidence type="ECO:0000256" key="2">
    <source>
        <dbReference type="SAM" id="Phobius"/>
    </source>
</evidence>
<feature type="transmembrane region" description="Helical" evidence="2">
    <location>
        <begin position="36"/>
        <end position="55"/>
    </location>
</feature>
<gene>
    <name evidence="3" type="ORF">Micbo1qcDRAFT_66686</name>
</gene>
<name>A0A136IK16_9PEZI</name>
<feature type="region of interest" description="Disordered" evidence="1">
    <location>
        <begin position="1"/>
        <end position="27"/>
    </location>
</feature>
<keyword evidence="2" id="KW-1133">Transmembrane helix</keyword>
<dbReference type="AlphaFoldDB" id="A0A136IK16"/>
<accession>A0A136IK16</accession>
<evidence type="ECO:0000256" key="1">
    <source>
        <dbReference type="SAM" id="MobiDB-lite"/>
    </source>
</evidence>
<dbReference type="EMBL" id="KQ964306">
    <property type="protein sequence ID" value="KXJ84969.1"/>
    <property type="molecule type" value="Genomic_DNA"/>
</dbReference>
<dbReference type="Proteomes" id="UP000070501">
    <property type="component" value="Unassembled WGS sequence"/>
</dbReference>